<dbReference type="Proteomes" id="UP000177418">
    <property type="component" value="Unassembled WGS sequence"/>
</dbReference>
<accession>A0A1F7JH14</accession>
<evidence type="ECO:0000313" key="1">
    <source>
        <dbReference type="EMBL" id="OGK54900.1"/>
    </source>
</evidence>
<reference evidence="1 2" key="1">
    <citation type="journal article" date="2016" name="Nat. Commun.">
        <title>Thousands of microbial genomes shed light on interconnected biogeochemical processes in an aquifer system.</title>
        <authorList>
            <person name="Anantharaman K."/>
            <person name="Brown C.T."/>
            <person name="Hug L.A."/>
            <person name="Sharon I."/>
            <person name="Castelle C.J."/>
            <person name="Probst A.J."/>
            <person name="Thomas B.C."/>
            <person name="Singh A."/>
            <person name="Wilkins M.J."/>
            <person name="Karaoz U."/>
            <person name="Brodie E.L."/>
            <person name="Williams K.H."/>
            <person name="Hubbard S.S."/>
            <person name="Banfield J.F."/>
        </authorList>
    </citation>
    <scope>NUCLEOTIDE SEQUENCE [LARGE SCALE GENOMIC DNA]</scope>
</reference>
<gene>
    <name evidence="1" type="ORF">A3H78_00255</name>
</gene>
<comment type="caution">
    <text evidence="1">The sequence shown here is derived from an EMBL/GenBank/DDBJ whole genome shotgun (WGS) entry which is preliminary data.</text>
</comment>
<organism evidence="1 2">
    <name type="scientific">Candidatus Roizmanbacteria bacterium RIFCSPLOWO2_02_FULL_36_11</name>
    <dbReference type="NCBI Taxonomy" id="1802071"/>
    <lineage>
        <taxon>Bacteria</taxon>
        <taxon>Candidatus Roizmaniibacteriota</taxon>
    </lineage>
</organism>
<dbReference type="EMBL" id="MGAV01000012">
    <property type="protein sequence ID" value="OGK54900.1"/>
    <property type="molecule type" value="Genomic_DNA"/>
</dbReference>
<dbReference type="AlphaFoldDB" id="A0A1F7JH14"/>
<proteinExistence type="predicted"/>
<name>A0A1F7JH14_9BACT</name>
<protein>
    <submittedName>
        <fullName evidence="1">Uncharacterized protein</fullName>
    </submittedName>
</protein>
<evidence type="ECO:0000313" key="2">
    <source>
        <dbReference type="Proteomes" id="UP000177418"/>
    </source>
</evidence>
<sequence>MEINITIRTVEQASDGRKSKYPLSGSRYRTSSLTSSPEEYLKIWEEMGKPENFTPEDMYWLDMNVHEDPGIPS</sequence>